<dbReference type="InterPro" id="IPR014757">
    <property type="entry name" value="Tscrpt_reg_IclR_C"/>
</dbReference>
<name>A0A2R4XGL0_9BURK</name>
<dbReference type="InterPro" id="IPR029016">
    <property type="entry name" value="GAF-like_dom_sf"/>
</dbReference>
<dbReference type="GO" id="GO:0045892">
    <property type="term" value="P:negative regulation of DNA-templated transcription"/>
    <property type="evidence" value="ECO:0007669"/>
    <property type="project" value="TreeGrafter"/>
</dbReference>
<feature type="domain" description="HTH iclR-type" evidence="4">
    <location>
        <begin position="22"/>
        <end position="84"/>
    </location>
</feature>
<evidence type="ECO:0000313" key="6">
    <source>
        <dbReference type="EMBL" id="AWB32921.1"/>
    </source>
</evidence>
<dbReference type="InterPro" id="IPR050707">
    <property type="entry name" value="HTH_MetabolicPath_Reg"/>
</dbReference>
<organism evidence="6 7">
    <name type="scientific">Orrella marina</name>
    <dbReference type="NCBI Taxonomy" id="2163011"/>
    <lineage>
        <taxon>Bacteria</taxon>
        <taxon>Pseudomonadati</taxon>
        <taxon>Pseudomonadota</taxon>
        <taxon>Betaproteobacteria</taxon>
        <taxon>Burkholderiales</taxon>
        <taxon>Alcaligenaceae</taxon>
        <taxon>Orrella</taxon>
    </lineage>
</organism>
<dbReference type="PROSITE" id="PS51077">
    <property type="entry name" value="HTH_ICLR"/>
    <property type="match status" value="1"/>
</dbReference>
<dbReference type="SMART" id="SM00346">
    <property type="entry name" value="HTH_ICLR"/>
    <property type="match status" value="1"/>
</dbReference>
<dbReference type="InterPro" id="IPR005471">
    <property type="entry name" value="Tscrpt_reg_IclR_N"/>
</dbReference>
<keyword evidence="7" id="KW-1185">Reference proteome</keyword>
<dbReference type="InterPro" id="IPR036388">
    <property type="entry name" value="WH-like_DNA-bd_sf"/>
</dbReference>
<evidence type="ECO:0000259" key="5">
    <source>
        <dbReference type="PROSITE" id="PS51078"/>
    </source>
</evidence>
<dbReference type="SUPFAM" id="SSF55781">
    <property type="entry name" value="GAF domain-like"/>
    <property type="match status" value="1"/>
</dbReference>
<keyword evidence="1" id="KW-0805">Transcription regulation</keyword>
<keyword evidence="2" id="KW-0238">DNA-binding</keyword>
<dbReference type="Pfam" id="PF01614">
    <property type="entry name" value="IclR_C"/>
    <property type="match status" value="1"/>
</dbReference>
<evidence type="ECO:0000256" key="3">
    <source>
        <dbReference type="ARBA" id="ARBA00023163"/>
    </source>
</evidence>
<evidence type="ECO:0000256" key="2">
    <source>
        <dbReference type="ARBA" id="ARBA00023125"/>
    </source>
</evidence>
<protein>
    <submittedName>
        <fullName evidence="6">IclR family transcriptional regulator</fullName>
    </submittedName>
</protein>
<dbReference type="SUPFAM" id="SSF46785">
    <property type="entry name" value="Winged helix' DNA-binding domain"/>
    <property type="match status" value="1"/>
</dbReference>
<dbReference type="PANTHER" id="PTHR30136">
    <property type="entry name" value="HELIX-TURN-HELIX TRANSCRIPTIONAL REGULATOR, ICLR FAMILY"/>
    <property type="match status" value="1"/>
</dbReference>
<dbReference type="PROSITE" id="PS51078">
    <property type="entry name" value="ICLR_ED"/>
    <property type="match status" value="1"/>
</dbReference>
<dbReference type="InterPro" id="IPR036390">
    <property type="entry name" value="WH_DNA-bd_sf"/>
</dbReference>
<dbReference type="AlphaFoldDB" id="A0A2R4XGL0"/>
<dbReference type="Proteomes" id="UP000244571">
    <property type="component" value="Chromosome"/>
</dbReference>
<evidence type="ECO:0000313" key="7">
    <source>
        <dbReference type="Proteomes" id="UP000244571"/>
    </source>
</evidence>
<dbReference type="EMBL" id="CP028901">
    <property type="protein sequence ID" value="AWB32921.1"/>
    <property type="molecule type" value="Genomic_DNA"/>
</dbReference>
<sequence>MEVSLLSSQIQPEGERDIDDTMLTVRRGIEVIRAFRAARVALGNVDIVKRTNIPKASVSRITSTLISLGLLVRVPGTRKFQIGTRPLSIGQAYLDASPMARLVTPVMQSLADELGVSSAIATRAGLQMLYVAYRKSENISTLRLGVGSLLPLDVTSVGRAYLWGMNESERDKVIEQIRVASGTKAEQRLKGISDAFTDLRTHGICMSIVEYQPDAFGVAVPVYLGQARTLMTLNAGAVHEAVTREYLLDVIREPLTRAAQNLEKVCQDVDCSL</sequence>
<dbReference type="Gene3D" id="3.30.450.40">
    <property type="match status" value="1"/>
</dbReference>
<dbReference type="GO" id="GO:0003700">
    <property type="term" value="F:DNA-binding transcription factor activity"/>
    <property type="evidence" value="ECO:0007669"/>
    <property type="project" value="TreeGrafter"/>
</dbReference>
<evidence type="ECO:0000256" key="1">
    <source>
        <dbReference type="ARBA" id="ARBA00023015"/>
    </source>
</evidence>
<reference evidence="6 7" key="1">
    <citation type="submission" date="2018-04" db="EMBL/GenBank/DDBJ databases">
        <title>Bordetella sp. HZ20 isolated from seawater.</title>
        <authorList>
            <person name="Sun C."/>
        </authorList>
    </citation>
    <scope>NUCLEOTIDE SEQUENCE [LARGE SCALE GENOMIC DNA]</scope>
    <source>
        <strain evidence="6 7">HZ20</strain>
    </source>
</reference>
<dbReference type="Gene3D" id="1.10.10.10">
    <property type="entry name" value="Winged helix-like DNA-binding domain superfamily/Winged helix DNA-binding domain"/>
    <property type="match status" value="1"/>
</dbReference>
<dbReference type="PANTHER" id="PTHR30136:SF33">
    <property type="entry name" value="TRANSCRIPTIONAL REGULATORY PROTEIN"/>
    <property type="match status" value="1"/>
</dbReference>
<keyword evidence="3" id="KW-0804">Transcription</keyword>
<dbReference type="Pfam" id="PF09339">
    <property type="entry name" value="HTH_IclR"/>
    <property type="match status" value="1"/>
</dbReference>
<evidence type="ECO:0000259" key="4">
    <source>
        <dbReference type="PROSITE" id="PS51077"/>
    </source>
</evidence>
<proteinExistence type="predicted"/>
<accession>A0A2R4XGL0</accession>
<feature type="domain" description="IclR-ED" evidence="5">
    <location>
        <begin position="85"/>
        <end position="268"/>
    </location>
</feature>
<gene>
    <name evidence="6" type="ORF">DBV39_03415</name>
</gene>
<dbReference type="GO" id="GO:0003677">
    <property type="term" value="F:DNA binding"/>
    <property type="evidence" value="ECO:0007669"/>
    <property type="project" value="UniProtKB-KW"/>
</dbReference>
<dbReference type="KEGG" id="boz:DBV39_03415"/>